<sequence>MRNVSKNLFRGRIGRRDFFLAYLILLLLLFGIFLPLNFESVALGLYLYFFIPIILVFLILGISLQVRRLHDMNFSGLFIFVMVISIIMAKSGSDWGRIFYYIDALYWAVLFFSPGKNENNKYGDVSSKNFNLVRTFFNIGRFF</sequence>
<feature type="transmembrane region" description="Helical" evidence="1">
    <location>
        <begin position="20"/>
        <end position="38"/>
    </location>
</feature>
<gene>
    <name evidence="2" type="ORF">A2570_00840</name>
</gene>
<reference evidence="2 3" key="1">
    <citation type="journal article" date="2016" name="Nat. Commun.">
        <title>Thousands of microbial genomes shed light on interconnected biogeochemical processes in an aquifer system.</title>
        <authorList>
            <person name="Anantharaman K."/>
            <person name="Brown C.T."/>
            <person name="Hug L.A."/>
            <person name="Sharon I."/>
            <person name="Castelle C.J."/>
            <person name="Probst A.J."/>
            <person name="Thomas B.C."/>
            <person name="Singh A."/>
            <person name="Wilkins M.J."/>
            <person name="Karaoz U."/>
            <person name="Brodie E.L."/>
            <person name="Williams K.H."/>
            <person name="Hubbard S.S."/>
            <person name="Banfield J.F."/>
        </authorList>
    </citation>
    <scope>NUCLEOTIDE SEQUENCE [LARGE SCALE GENOMIC DNA]</scope>
</reference>
<feature type="transmembrane region" description="Helical" evidence="1">
    <location>
        <begin position="74"/>
        <end position="92"/>
    </location>
</feature>
<keyword evidence="1" id="KW-0812">Transmembrane</keyword>
<comment type="caution">
    <text evidence="2">The sequence shown here is derived from an EMBL/GenBank/DDBJ whole genome shotgun (WGS) entry which is preliminary data.</text>
</comment>
<evidence type="ECO:0000313" key="3">
    <source>
        <dbReference type="Proteomes" id="UP000178570"/>
    </source>
</evidence>
<dbReference type="Pfam" id="PF05656">
    <property type="entry name" value="DUF805"/>
    <property type="match status" value="1"/>
</dbReference>
<evidence type="ECO:0000256" key="1">
    <source>
        <dbReference type="SAM" id="Phobius"/>
    </source>
</evidence>
<evidence type="ECO:0008006" key="4">
    <source>
        <dbReference type="Google" id="ProtNLM"/>
    </source>
</evidence>
<dbReference type="EMBL" id="MHHY01000006">
    <property type="protein sequence ID" value="OGY40666.1"/>
    <property type="molecule type" value="Genomic_DNA"/>
</dbReference>
<evidence type="ECO:0000313" key="2">
    <source>
        <dbReference type="EMBL" id="OGY40666.1"/>
    </source>
</evidence>
<feature type="transmembrane region" description="Helical" evidence="1">
    <location>
        <begin position="44"/>
        <end position="62"/>
    </location>
</feature>
<organism evidence="2 3">
    <name type="scientific">Candidatus Brennerbacteria bacterium RIFOXYD1_FULL_41_16</name>
    <dbReference type="NCBI Taxonomy" id="1797529"/>
    <lineage>
        <taxon>Bacteria</taxon>
        <taxon>Candidatus Brenneribacteriota</taxon>
    </lineage>
</organism>
<keyword evidence="1" id="KW-1133">Transmembrane helix</keyword>
<accession>A0A1G1XLW5</accession>
<dbReference type="STRING" id="1797529.A2570_00840"/>
<feature type="transmembrane region" description="Helical" evidence="1">
    <location>
        <begin position="98"/>
        <end position="115"/>
    </location>
</feature>
<dbReference type="AlphaFoldDB" id="A0A1G1XLW5"/>
<name>A0A1G1XLW5_9BACT</name>
<dbReference type="PANTHER" id="PTHR34980">
    <property type="entry name" value="INNER MEMBRANE PROTEIN-RELATED-RELATED"/>
    <property type="match status" value="1"/>
</dbReference>
<protein>
    <recommendedName>
        <fullName evidence="4">DUF805 domain-containing protein</fullName>
    </recommendedName>
</protein>
<dbReference type="GO" id="GO:0005886">
    <property type="term" value="C:plasma membrane"/>
    <property type="evidence" value="ECO:0007669"/>
    <property type="project" value="TreeGrafter"/>
</dbReference>
<keyword evidence="1" id="KW-0472">Membrane</keyword>
<dbReference type="Proteomes" id="UP000178570">
    <property type="component" value="Unassembled WGS sequence"/>
</dbReference>
<dbReference type="InterPro" id="IPR008523">
    <property type="entry name" value="DUF805"/>
</dbReference>
<proteinExistence type="predicted"/>